<evidence type="ECO:0000313" key="3">
    <source>
        <dbReference type="Proteomes" id="UP001054252"/>
    </source>
</evidence>
<name>A0AAV5IMR7_9ROSI</name>
<gene>
    <name evidence="2" type="ORF">SLEP1_g12291</name>
</gene>
<protein>
    <submittedName>
        <fullName evidence="2">Uncharacterized protein</fullName>
    </submittedName>
</protein>
<dbReference type="EMBL" id="BPVZ01000014">
    <property type="protein sequence ID" value="GKU99438.1"/>
    <property type="molecule type" value="Genomic_DNA"/>
</dbReference>
<keyword evidence="1" id="KW-0472">Membrane</keyword>
<keyword evidence="1" id="KW-1133">Transmembrane helix</keyword>
<feature type="transmembrane region" description="Helical" evidence="1">
    <location>
        <begin position="21"/>
        <end position="39"/>
    </location>
</feature>
<comment type="caution">
    <text evidence="2">The sequence shown here is derived from an EMBL/GenBank/DDBJ whole genome shotgun (WGS) entry which is preliminary data.</text>
</comment>
<evidence type="ECO:0000256" key="1">
    <source>
        <dbReference type="SAM" id="Phobius"/>
    </source>
</evidence>
<dbReference type="AlphaFoldDB" id="A0AAV5IMR7"/>
<keyword evidence="3" id="KW-1185">Reference proteome</keyword>
<accession>A0AAV5IMR7</accession>
<reference evidence="2 3" key="1">
    <citation type="journal article" date="2021" name="Commun. Biol.">
        <title>The genome of Shorea leprosula (Dipterocarpaceae) highlights the ecological relevance of drought in aseasonal tropical rainforests.</title>
        <authorList>
            <person name="Ng K.K.S."/>
            <person name="Kobayashi M.J."/>
            <person name="Fawcett J.A."/>
            <person name="Hatakeyama M."/>
            <person name="Paape T."/>
            <person name="Ng C.H."/>
            <person name="Ang C.C."/>
            <person name="Tnah L.H."/>
            <person name="Lee C.T."/>
            <person name="Nishiyama T."/>
            <person name="Sese J."/>
            <person name="O'Brien M.J."/>
            <person name="Copetti D."/>
            <person name="Mohd Noor M.I."/>
            <person name="Ong R.C."/>
            <person name="Putra M."/>
            <person name="Sireger I.Z."/>
            <person name="Indrioko S."/>
            <person name="Kosugi Y."/>
            <person name="Izuno A."/>
            <person name="Isagi Y."/>
            <person name="Lee S.L."/>
            <person name="Shimizu K.K."/>
        </authorList>
    </citation>
    <scope>NUCLEOTIDE SEQUENCE [LARGE SCALE GENOMIC DNA]</scope>
    <source>
        <strain evidence="2">214</strain>
    </source>
</reference>
<evidence type="ECO:0000313" key="2">
    <source>
        <dbReference type="EMBL" id="GKU99438.1"/>
    </source>
</evidence>
<keyword evidence="1" id="KW-0812">Transmembrane</keyword>
<sequence>MAEKPVALRKLDLKGFRSILFLRRYVKFFPFFFNTFIFLL</sequence>
<proteinExistence type="predicted"/>
<dbReference type="Proteomes" id="UP001054252">
    <property type="component" value="Unassembled WGS sequence"/>
</dbReference>
<organism evidence="2 3">
    <name type="scientific">Rubroshorea leprosula</name>
    <dbReference type="NCBI Taxonomy" id="152421"/>
    <lineage>
        <taxon>Eukaryota</taxon>
        <taxon>Viridiplantae</taxon>
        <taxon>Streptophyta</taxon>
        <taxon>Embryophyta</taxon>
        <taxon>Tracheophyta</taxon>
        <taxon>Spermatophyta</taxon>
        <taxon>Magnoliopsida</taxon>
        <taxon>eudicotyledons</taxon>
        <taxon>Gunneridae</taxon>
        <taxon>Pentapetalae</taxon>
        <taxon>rosids</taxon>
        <taxon>malvids</taxon>
        <taxon>Malvales</taxon>
        <taxon>Dipterocarpaceae</taxon>
        <taxon>Rubroshorea</taxon>
    </lineage>
</organism>